<evidence type="ECO:0008006" key="3">
    <source>
        <dbReference type="Google" id="ProtNLM"/>
    </source>
</evidence>
<evidence type="ECO:0000313" key="1">
    <source>
        <dbReference type="EnsemblMetazoa" id="AALB005518-PA"/>
    </source>
</evidence>
<accession>A0A182FG77</accession>
<dbReference type="Proteomes" id="UP000069272">
    <property type="component" value="Chromosome 3L"/>
</dbReference>
<evidence type="ECO:0000313" key="2">
    <source>
        <dbReference type="Proteomes" id="UP000069272"/>
    </source>
</evidence>
<protein>
    <recommendedName>
        <fullName evidence="3">Protein TsetseEP domain-containing protein</fullName>
    </recommendedName>
</protein>
<sequence>MYARILVVAVLWCCLAQVAHSKPDFGIDNMMMNRTKVLDPAIVAKQRFLRVYDYIKPVLQSSMSYLNEATDALNTVARSVNKLGPELMDSITTAYNSREDVNGTFSLIDTVRDEFEEFVGNELLVQQQSLTALLKEYVSDQLEDNFFHLMARIRRLVDTLHELKAAVQAASDAVGGGTIPEAVLKQYVSEKLVNDLSRGLTLLGYRIPVLTYTIQSSLENIKQGDDYFYGLSLEADRVLREIVSTGTTFYQQVSVYRTPVEAAADRLPTQYRSLMSYISSTVDMYANNSLVEPINELRSILLTSLNATKHNFTTSYLAGVLNISTLLPIDTNYYFPPGKHPAEVLVQTLIANWKFSRYCFWKYSGTLYNLLLVSNYASECYDREVDRLLTLRDTLVLEMQMMAYNFEVAAYADTCSFLPPSANRETDCVNEFAGYYRALNSNFAARFNTFLKLVEIELQACSARLSVCWQTRVQESIFFFEKIVDDILKCGLSGPLA</sequence>
<proteinExistence type="predicted"/>
<dbReference type="VEuPathDB" id="VectorBase:AALB20_032572"/>
<dbReference type="OrthoDB" id="7732148at2759"/>
<reference evidence="1 2" key="1">
    <citation type="journal article" date="2017" name="G3 (Bethesda)">
        <title>The Physical Genome Mapping of Anopheles albimanus Corrected Scaffold Misassemblies and Identified Interarm Rearrangements in Genus Anopheles.</title>
        <authorList>
            <person name="Artemov G.N."/>
            <person name="Peery A.N."/>
            <person name="Jiang X."/>
            <person name="Tu Z."/>
            <person name="Stegniy V.N."/>
            <person name="Sharakhova M.V."/>
            <person name="Sharakhov I.V."/>
        </authorList>
    </citation>
    <scope>NUCLEOTIDE SEQUENCE [LARGE SCALE GENOMIC DNA]</scope>
    <source>
        <strain evidence="1 2">ALBI9_A</strain>
    </source>
</reference>
<dbReference type="VEuPathDB" id="VectorBase:AALB005518"/>
<dbReference type="AlphaFoldDB" id="A0A182FG77"/>
<dbReference type="RefSeq" id="XP_035784111.1">
    <property type="nucleotide sequence ID" value="XM_035928218.1"/>
</dbReference>
<name>A0A182FG77_ANOAL</name>
<keyword evidence="2" id="KW-1185">Reference proteome</keyword>
<reference evidence="1" key="2">
    <citation type="submission" date="2022-08" db="UniProtKB">
        <authorList>
            <consortium name="EnsemblMetazoa"/>
        </authorList>
    </citation>
    <scope>IDENTIFICATION</scope>
    <source>
        <strain evidence="1">STECLA/ALBI9_A</strain>
    </source>
</reference>
<dbReference type="EnsemblMetazoa" id="AALB005518-RA">
    <property type="protein sequence ID" value="AALB005518-PA"/>
    <property type="gene ID" value="AALB005518"/>
</dbReference>
<organism evidence="1 2">
    <name type="scientific">Anopheles albimanus</name>
    <name type="common">New world malaria mosquito</name>
    <dbReference type="NCBI Taxonomy" id="7167"/>
    <lineage>
        <taxon>Eukaryota</taxon>
        <taxon>Metazoa</taxon>
        <taxon>Ecdysozoa</taxon>
        <taxon>Arthropoda</taxon>
        <taxon>Hexapoda</taxon>
        <taxon>Insecta</taxon>
        <taxon>Pterygota</taxon>
        <taxon>Neoptera</taxon>
        <taxon>Endopterygota</taxon>
        <taxon>Diptera</taxon>
        <taxon>Nematocera</taxon>
        <taxon>Culicoidea</taxon>
        <taxon>Culicidae</taxon>
        <taxon>Anophelinae</taxon>
        <taxon>Anopheles</taxon>
    </lineage>
</organism>
<dbReference type="GeneID" id="118462499"/>
<dbReference type="KEGG" id="aali:118462499"/>